<keyword evidence="3" id="KW-1185">Reference proteome</keyword>
<dbReference type="AlphaFoldDB" id="A0A2A2K2D7"/>
<gene>
    <name evidence="2" type="ORF">WR25_05692</name>
</gene>
<proteinExistence type="predicted"/>
<feature type="compositionally biased region" description="Basic residues" evidence="1">
    <location>
        <begin position="76"/>
        <end position="87"/>
    </location>
</feature>
<sequence>MVFDAMGGEPGGAGGDRRAQCRRWVGFRHQKAQDRGAFGGGERDGLEIAGADRAEREWVVLLRPDRGPAVHDHLRREQRRHRARRGLSRGGAQRGGHEAKVAGPGGDTLQQRSRPQHRIVVQRQRVVIAALQRIDLRPAARRLLRLQQIADALNEGGAIACAVSARPPRLRARQKGELGRSRIVVDRTHEAPAAREIGGRMRAGLAVEGDVHLATDAGRRAAILVLAPAAGRRLEADDIVRDRARGVAGIPGGIAIERHRLDLAFGRRRRNRGEALPFGGQRRFVAGHRRGRAGDILFPRVPLRWRLPSEFNGTAGKEGAMTDSMTYLQRLELSRPLWRRPIVTAAVAPVSTLSVASFSAQTTCYDTGNKGFFAPVTRSAACIERVRIAIASLTEPRAPHATI</sequence>
<protein>
    <submittedName>
        <fullName evidence="2">Uncharacterized protein</fullName>
    </submittedName>
</protein>
<accession>A0A2A2K2D7</accession>
<reference evidence="2 3" key="1">
    <citation type="journal article" date="2017" name="Curr. Biol.">
        <title>Genome architecture and evolution of a unichromosomal asexual nematode.</title>
        <authorList>
            <person name="Fradin H."/>
            <person name="Zegar C."/>
            <person name="Gutwein M."/>
            <person name="Lucas J."/>
            <person name="Kovtun M."/>
            <person name="Corcoran D."/>
            <person name="Baugh L.R."/>
            <person name="Kiontke K."/>
            <person name="Gunsalus K."/>
            <person name="Fitch D.H."/>
            <person name="Piano F."/>
        </authorList>
    </citation>
    <scope>NUCLEOTIDE SEQUENCE [LARGE SCALE GENOMIC DNA]</scope>
    <source>
        <strain evidence="2">PF1309</strain>
    </source>
</reference>
<feature type="region of interest" description="Disordered" evidence="1">
    <location>
        <begin position="71"/>
        <end position="116"/>
    </location>
</feature>
<name>A0A2A2K2D7_9BILA</name>
<comment type="caution">
    <text evidence="2">The sequence shown here is derived from an EMBL/GenBank/DDBJ whole genome shotgun (WGS) entry which is preliminary data.</text>
</comment>
<organism evidence="2 3">
    <name type="scientific">Diploscapter pachys</name>
    <dbReference type="NCBI Taxonomy" id="2018661"/>
    <lineage>
        <taxon>Eukaryota</taxon>
        <taxon>Metazoa</taxon>
        <taxon>Ecdysozoa</taxon>
        <taxon>Nematoda</taxon>
        <taxon>Chromadorea</taxon>
        <taxon>Rhabditida</taxon>
        <taxon>Rhabditina</taxon>
        <taxon>Rhabditomorpha</taxon>
        <taxon>Rhabditoidea</taxon>
        <taxon>Rhabditidae</taxon>
        <taxon>Diploscapter</taxon>
    </lineage>
</organism>
<evidence type="ECO:0000313" key="2">
    <source>
        <dbReference type="EMBL" id="PAV68094.1"/>
    </source>
</evidence>
<evidence type="ECO:0000256" key="1">
    <source>
        <dbReference type="SAM" id="MobiDB-lite"/>
    </source>
</evidence>
<dbReference type="EMBL" id="LIAE01009818">
    <property type="protein sequence ID" value="PAV68094.1"/>
    <property type="molecule type" value="Genomic_DNA"/>
</dbReference>
<evidence type="ECO:0000313" key="3">
    <source>
        <dbReference type="Proteomes" id="UP000218231"/>
    </source>
</evidence>
<dbReference type="Proteomes" id="UP000218231">
    <property type="component" value="Unassembled WGS sequence"/>
</dbReference>